<keyword evidence="8 9" id="KW-0961">Cell wall biogenesis/degradation</keyword>
<dbReference type="GO" id="GO:0016757">
    <property type="term" value="F:glycosyltransferase activity"/>
    <property type="evidence" value="ECO:0007669"/>
    <property type="project" value="UniProtKB-KW"/>
</dbReference>
<dbReference type="SUPFAM" id="SSF141523">
    <property type="entry name" value="L,D-transpeptidase catalytic domain-like"/>
    <property type="match status" value="1"/>
</dbReference>
<dbReference type="GO" id="GO:0018104">
    <property type="term" value="P:peptidoglycan-protein cross-linking"/>
    <property type="evidence" value="ECO:0007669"/>
    <property type="project" value="TreeGrafter"/>
</dbReference>
<dbReference type="PANTHER" id="PTHR30582">
    <property type="entry name" value="L,D-TRANSPEPTIDASE"/>
    <property type="match status" value="1"/>
</dbReference>
<evidence type="ECO:0000256" key="9">
    <source>
        <dbReference type="PROSITE-ProRule" id="PRU01373"/>
    </source>
</evidence>
<evidence type="ECO:0000256" key="3">
    <source>
        <dbReference type="ARBA" id="ARBA00022676"/>
    </source>
</evidence>
<evidence type="ECO:0000256" key="8">
    <source>
        <dbReference type="ARBA" id="ARBA00023316"/>
    </source>
</evidence>
<dbReference type="GO" id="GO:0071972">
    <property type="term" value="F:peptidoglycan L,D-transpeptidase activity"/>
    <property type="evidence" value="ECO:0007669"/>
    <property type="project" value="TreeGrafter"/>
</dbReference>
<feature type="active site" description="Nucleophile" evidence="9">
    <location>
        <position position="155"/>
    </location>
</feature>
<keyword evidence="6 9" id="KW-0133">Cell shape</keyword>
<comment type="caution">
    <text evidence="11">The sequence shown here is derived from an EMBL/GenBank/DDBJ whole genome shotgun (WGS) entry which is preliminary data.</text>
</comment>
<accession>A0A8J3D9E8</accession>
<evidence type="ECO:0000256" key="6">
    <source>
        <dbReference type="ARBA" id="ARBA00022960"/>
    </source>
</evidence>
<dbReference type="InterPro" id="IPR005490">
    <property type="entry name" value="LD_TPept_cat_dom"/>
</dbReference>
<dbReference type="RefSeq" id="WP_189511509.1">
    <property type="nucleotide sequence ID" value="NZ_JAENIH010000003.1"/>
</dbReference>
<comment type="pathway">
    <text evidence="1 9">Cell wall biogenesis; peptidoglycan biosynthesis.</text>
</comment>
<name>A0A8J3D9E8_9BACT</name>
<evidence type="ECO:0000256" key="7">
    <source>
        <dbReference type="ARBA" id="ARBA00022984"/>
    </source>
</evidence>
<keyword evidence="12" id="KW-1185">Reference proteome</keyword>
<keyword evidence="3" id="KW-0328">Glycosyltransferase</keyword>
<dbReference type="GO" id="GO:0008360">
    <property type="term" value="P:regulation of cell shape"/>
    <property type="evidence" value="ECO:0007669"/>
    <property type="project" value="UniProtKB-UniRule"/>
</dbReference>
<evidence type="ECO:0000256" key="4">
    <source>
        <dbReference type="ARBA" id="ARBA00022679"/>
    </source>
</evidence>
<dbReference type="Pfam" id="PF03734">
    <property type="entry name" value="YkuD"/>
    <property type="match status" value="1"/>
</dbReference>
<dbReference type="PROSITE" id="PS52029">
    <property type="entry name" value="LD_TPASE"/>
    <property type="match status" value="1"/>
</dbReference>
<reference evidence="11" key="1">
    <citation type="journal article" date="2014" name="Int. J. Syst. Evol. Microbiol.">
        <title>Complete genome sequence of Corynebacterium casei LMG S-19264T (=DSM 44701T), isolated from a smear-ripened cheese.</title>
        <authorList>
            <consortium name="US DOE Joint Genome Institute (JGI-PGF)"/>
            <person name="Walter F."/>
            <person name="Albersmeier A."/>
            <person name="Kalinowski J."/>
            <person name="Ruckert C."/>
        </authorList>
    </citation>
    <scope>NUCLEOTIDE SEQUENCE</scope>
    <source>
        <strain evidence="11">KCTC 12870</strain>
    </source>
</reference>
<sequence length="181" mass="20256">MDVTSYYQRILAVCKQRQVKPTEHAFYVSIGEQKLYAYIDEKHRKTYTVSTSRQPPSCVENSLGTPTGLHQIDEKIGDNLPTGTVLKGRVPTGKNCYQQDASENEENLITTRILWLRGLENSVNVGSGIDTHDRYIYLHGTNQEDRLGTPNSHGCILLSNVDAIELFDTTPCGTLVLIENV</sequence>
<evidence type="ECO:0000256" key="2">
    <source>
        <dbReference type="ARBA" id="ARBA00005992"/>
    </source>
</evidence>
<feature type="domain" description="L,D-TPase catalytic" evidence="10">
    <location>
        <begin position="24"/>
        <end position="179"/>
    </location>
</feature>
<dbReference type="GO" id="GO:0071555">
    <property type="term" value="P:cell wall organization"/>
    <property type="evidence" value="ECO:0007669"/>
    <property type="project" value="UniProtKB-UniRule"/>
</dbReference>
<dbReference type="InterPro" id="IPR038063">
    <property type="entry name" value="Transpep_catalytic_dom"/>
</dbReference>
<dbReference type="CDD" id="cd16913">
    <property type="entry name" value="YkuD_like"/>
    <property type="match status" value="1"/>
</dbReference>
<dbReference type="AlphaFoldDB" id="A0A8J3D9E8"/>
<evidence type="ECO:0000256" key="1">
    <source>
        <dbReference type="ARBA" id="ARBA00004752"/>
    </source>
</evidence>
<dbReference type="GO" id="GO:0005576">
    <property type="term" value="C:extracellular region"/>
    <property type="evidence" value="ECO:0007669"/>
    <property type="project" value="TreeGrafter"/>
</dbReference>
<dbReference type="InterPro" id="IPR050979">
    <property type="entry name" value="LD-transpeptidase"/>
</dbReference>
<keyword evidence="5" id="KW-0378">Hydrolase</keyword>
<protein>
    <submittedName>
        <fullName evidence="11">Peptidase</fullName>
    </submittedName>
</protein>
<reference evidence="11" key="2">
    <citation type="submission" date="2020-09" db="EMBL/GenBank/DDBJ databases">
        <authorList>
            <person name="Sun Q."/>
            <person name="Kim S."/>
        </authorList>
    </citation>
    <scope>NUCLEOTIDE SEQUENCE</scope>
    <source>
        <strain evidence="11">KCTC 12870</strain>
    </source>
</reference>
<organism evidence="11 12">
    <name type="scientific">Cerasicoccus arenae</name>
    <dbReference type="NCBI Taxonomy" id="424488"/>
    <lineage>
        <taxon>Bacteria</taxon>
        <taxon>Pseudomonadati</taxon>
        <taxon>Verrucomicrobiota</taxon>
        <taxon>Opitutia</taxon>
        <taxon>Puniceicoccales</taxon>
        <taxon>Cerasicoccaceae</taxon>
        <taxon>Cerasicoccus</taxon>
    </lineage>
</organism>
<evidence type="ECO:0000259" key="10">
    <source>
        <dbReference type="PROSITE" id="PS52029"/>
    </source>
</evidence>
<proteinExistence type="inferred from homology"/>
<keyword evidence="4" id="KW-0808">Transferase</keyword>
<dbReference type="EMBL" id="BMXG01000002">
    <property type="protein sequence ID" value="GHB92728.1"/>
    <property type="molecule type" value="Genomic_DNA"/>
</dbReference>
<comment type="similarity">
    <text evidence="2">Belongs to the YkuD family.</text>
</comment>
<evidence type="ECO:0000313" key="12">
    <source>
        <dbReference type="Proteomes" id="UP000642829"/>
    </source>
</evidence>
<gene>
    <name evidence="11" type="ORF">GCM10007047_04950</name>
</gene>
<dbReference type="PANTHER" id="PTHR30582:SF24">
    <property type="entry name" value="L,D-TRANSPEPTIDASE ERFK_SRFK-RELATED"/>
    <property type="match status" value="1"/>
</dbReference>
<keyword evidence="7 9" id="KW-0573">Peptidoglycan synthesis</keyword>
<evidence type="ECO:0000313" key="11">
    <source>
        <dbReference type="EMBL" id="GHB92728.1"/>
    </source>
</evidence>
<dbReference type="Proteomes" id="UP000642829">
    <property type="component" value="Unassembled WGS sequence"/>
</dbReference>
<dbReference type="UniPathway" id="UPA00219"/>
<evidence type="ECO:0000256" key="5">
    <source>
        <dbReference type="ARBA" id="ARBA00022801"/>
    </source>
</evidence>
<feature type="active site" description="Proton donor/acceptor" evidence="9">
    <location>
        <position position="139"/>
    </location>
</feature>
<dbReference type="Gene3D" id="2.40.440.10">
    <property type="entry name" value="L,D-transpeptidase catalytic domain-like"/>
    <property type="match status" value="1"/>
</dbReference>